<dbReference type="GO" id="GO:0005654">
    <property type="term" value="C:nucleoplasm"/>
    <property type="evidence" value="ECO:0007669"/>
    <property type="project" value="TreeGrafter"/>
</dbReference>
<dbReference type="GO" id="GO:0006351">
    <property type="term" value="P:DNA-templated transcription"/>
    <property type="evidence" value="ECO:0007669"/>
    <property type="project" value="InterPro"/>
</dbReference>
<dbReference type="GO" id="GO:0051726">
    <property type="term" value="P:regulation of cell cycle"/>
    <property type="evidence" value="ECO:0007669"/>
    <property type="project" value="TreeGrafter"/>
</dbReference>
<dbReference type="PANTHER" id="PTHR21689">
    <property type="entry name" value="LIN-9"/>
    <property type="match status" value="1"/>
</dbReference>
<reference evidence="2 3" key="1">
    <citation type="submission" date="2021-06" db="EMBL/GenBank/DDBJ databases">
        <title>Caerostris extrusa draft genome.</title>
        <authorList>
            <person name="Kono N."/>
            <person name="Arakawa K."/>
        </authorList>
    </citation>
    <scope>NUCLEOTIDE SEQUENCE [LARGE SCALE GENOMIC DNA]</scope>
</reference>
<dbReference type="GO" id="GO:0006357">
    <property type="term" value="P:regulation of transcription by RNA polymerase II"/>
    <property type="evidence" value="ECO:0007669"/>
    <property type="project" value="TreeGrafter"/>
</dbReference>
<evidence type="ECO:0000259" key="1">
    <source>
        <dbReference type="Pfam" id="PF19438"/>
    </source>
</evidence>
<keyword evidence="3" id="KW-1185">Reference proteome</keyword>
<dbReference type="InterPro" id="IPR045831">
    <property type="entry name" value="LIN9_C"/>
</dbReference>
<dbReference type="EMBL" id="BPLR01012092">
    <property type="protein sequence ID" value="GIY51309.1"/>
    <property type="molecule type" value="Genomic_DNA"/>
</dbReference>
<dbReference type="GO" id="GO:0003677">
    <property type="term" value="F:DNA binding"/>
    <property type="evidence" value="ECO:0007669"/>
    <property type="project" value="TreeGrafter"/>
</dbReference>
<evidence type="ECO:0000313" key="2">
    <source>
        <dbReference type="EMBL" id="GIY51309.1"/>
    </source>
</evidence>
<accession>A0AAV4U0Q1</accession>
<gene>
    <name evidence="2" type="primary">Lin9</name>
    <name evidence="2" type="ORF">CEXT_717451</name>
</gene>
<dbReference type="Proteomes" id="UP001054945">
    <property type="component" value="Unassembled WGS sequence"/>
</dbReference>
<dbReference type="GO" id="GO:0017053">
    <property type="term" value="C:transcription repressor complex"/>
    <property type="evidence" value="ECO:0007669"/>
    <property type="project" value="InterPro"/>
</dbReference>
<dbReference type="Pfam" id="PF19438">
    <property type="entry name" value="LIN9_C"/>
    <property type="match status" value="1"/>
</dbReference>
<dbReference type="AlphaFoldDB" id="A0AAV4U0Q1"/>
<proteinExistence type="predicted"/>
<feature type="non-terminal residue" evidence="2">
    <location>
        <position position="1"/>
    </location>
</feature>
<organism evidence="2 3">
    <name type="scientific">Caerostris extrusa</name>
    <name type="common">Bark spider</name>
    <name type="synonym">Caerostris bankana</name>
    <dbReference type="NCBI Taxonomy" id="172846"/>
    <lineage>
        <taxon>Eukaryota</taxon>
        <taxon>Metazoa</taxon>
        <taxon>Ecdysozoa</taxon>
        <taxon>Arthropoda</taxon>
        <taxon>Chelicerata</taxon>
        <taxon>Arachnida</taxon>
        <taxon>Araneae</taxon>
        <taxon>Araneomorphae</taxon>
        <taxon>Entelegynae</taxon>
        <taxon>Araneoidea</taxon>
        <taxon>Araneidae</taxon>
        <taxon>Caerostris</taxon>
    </lineage>
</organism>
<protein>
    <submittedName>
        <fullName evidence="2">Protein lin-9 homolog</fullName>
    </submittedName>
</protein>
<dbReference type="InterPro" id="IPR010561">
    <property type="entry name" value="LIN-9/ALY1"/>
</dbReference>
<evidence type="ECO:0000313" key="3">
    <source>
        <dbReference type="Proteomes" id="UP001054945"/>
    </source>
</evidence>
<comment type="caution">
    <text evidence="2">The sequence shown here is derived from an EMBL/GenBank/DDBJ whole genome shotgun (WGS) entry which is preliminary data.</text>
</comment>
<dbReference type="PANTHER" id="PTHR21689:SF2">
    <property type="entry name" value="PROTEIN LIN-9 HOMOLOG"/>
    <property type="match status" value="1"/>
</dbReference>
<feature type="domain" description="LIN-9 C-terminal" evidence="1">
    <location>
        <begin position="2"/>
        <end position="104"/>
    </location>
</feature>
<name>A0AAV4U0Q1_CAEEX</name>
<sequence>DKCLKEALDYIEQKGDEEKLIVRNPNIMMLIAQLTSLMSQLKHLSTSEYNSFEFKSLSDTLIEIQSKLRRQNLSMFKNDVEIHINHIRDGISQMGSLHSFSAQNM</sequence>